<keyword evidence="4" id="KW-1185">Reference proteome</keyword>
<reference evidence="3" key="2">
    <citation type="submission" date="2020-09" db="EMBL/GenBank/DDBJ databases">
        <authorList>
            <person name="Sun Q."/>
            <person name="Ohkuma M."/>
        </authorList>
    </citation>
    <scope>NUCLEOTIDE SEQUENCE</scope>
    <source>
        <strain evidence="3">JCM 16108</strain>
    </source>
</reference>
<reference evidence="3" key="1">
    <citation type="journal article" date="2014" name="Int. J. Syst. Evol. Microbiol.">
        <title>Complete genome sequence of Corynebacterium casei LMG S-19264T (=DSM 44701T), isolated from a smear-ripened cheese.</title>
        <authorList>
            <consortium name="US DOE Joint Genome Institute (JGI-PGF)"/>
            <person name="Walter F."/>
            <person name="Albersmeier A."/>
            <person name="Kalinowski J."/>
            <person name="Ruckert C."/>
        </authorList>
    </citation>
    <scope>NUCLEOTIDE SEQUENCE</scope>
    <source>
        <strain evidence="3">JCM 16108</strain>
    </source>
</reference>
<proteinExistence type="inferred from homology"/>
<dbReference type="EMBL" id="BMOO01000005">
    <property type="protein sequence ID" value="GGM71082.1"/>
    <property type="molecule type" value="Genomic_DNA"/>
</dbReference>
<dbReference type="GO" id="GO:0006635">
    <property type="term" value="P:fatty acid beta-oxidation"/>
    <property type="evidence" value="ECO:0007669"/>
    <property type="project" value="TreeGrafter"/>
</dbReference>
<evidence type="ECO:0000256" key="1">
    <source>
        <dbReference type="ARBA" id="ARBA00005254"/>
    </source>
</evidence>
<dbReference type="AlphaFoldDB" id="A0A830G2B4"/>
<sequence length="266" mass="27986">MGRLRVHATMTDSVRLDVDDAGVATLTIDRPDRLNALDGATLDALLAALADAEAADARAVVLRGAGDDAFAAGADIAEMAEYGPAEAHAYADLGHDVTRAIETFPAPVVAAIGGYALGGGLELALACDLRVAAESAILGQTETDLGIVPGWGGTQRLPRLVGDETARRLIYFGDRIDGQDAYDLGLVGDLVAHDELDEYVADLAADLAARPRFALAAAKEAITKSHETDLGAGLDFERRTWASLFGTHDQREGMAAFLEEREPAFE</sequence>
<dbReference type="SUPFAM" id="SSF52096">
    <property type="entry name" value="ClpP/crotonase"/>
    <property type="match status" value="1"/>
</dbReference>
<name>A0A830G2B4_9EURY</name>
<dbReference type="Gene3D" id="1.10.12.10">
    <property type="entry name" value="Lyase 2-enoyl-coa Hydratase, Chain A, domain 2"/>
    <property type="match status" value="1"/>
</dbReference>
<dbReference type="InterPro" id="IPR001753">
    <property type="entry name" value="Enoyl-CoA_hydra/iso"/>
</dbReference>
<dbReference type="PANTHER" id="PTHR11941:SF54">
    <property type="entry name" value="ENOYL-COA HYDRATASE, MITOCHONDRIAL"/>
    <property type="match status" value="1"/>
</dbReference>
<comment type="caution">
    <text evidence="3">The sequence shown here is derived from an EMBL/GenBank/DDBJ whole genome shotgun (WGS) entry which is preliminary data.</text>
</comment>
<evidence type="ECO:0000313" key="4">
    <source>
        <dbReference type="Proteomes" id="UP000614609"/>
    </source>
</evidence>
<dbReference type="FunFam" id="3.90.226.10:FF:000009">
    <property type="entry name" value="Carnitinyl-CoA dehydratase"/>
    <property type="match status" value="1"/>
</dbReference>
<gene>
    <name evidence="3" type="ORF">GCM10009017_21480</name>
</gene>
<evidence type="ECO:0000256" key="2">
    <source>
        <dbReference type="ARBA" id="ARBA00023239"/>
    </source>
</evidence>
<dbReference type="PANTHER" id="PTHR11941">
    <property type="entry name" value="ENOYL-COA HYDRATASE-RELATED"/>
    <property type="match status" value="1"/>
</dbReference>
<dbReference type="Pfam" id="PF00378">
    <property type="entry name" value="ECH_1"/>
    <property type="match status" value="1"/>
</dbReference>
<dbReference type="GO" id="GO:0016836">
    <property type="term" value="F:hydro-lyase activity"/>
    <property type="evidence" value="ECO:0007669"/>
    <property type="project" value="UniProtKB-ARBA"/>
</dbReference>
<dbReference type="CDD" id="cd06558">
    <property type="entry name" value="crotonase-like"/>
    <property type="match status" value="1"/>
</dbReference>
<protein>
    <submittedName>
        <fullName evidence="3">Enoyl-CoA hydratase</fullName>
    </submittedName>
</protein>
<dbReference type="InterPro" id="IPR029045">
    <property type="entry name" value="ClpP/crotonase-like_dom_sf"/>
</dbReference>
<dbReference type="InterPro" id="IPR014748">
    <property type="entry name" value="Enoyl-CoA_hydra_C"/>
</dbReference>
<organism evidence="3 4">
    <name type="scientific">Halarchaeum rubridurum</name>
    <dbReference type="NCBI Taxonomy" id="489911"/>
    <lineage>
        <taxon>Archaea</taxon>
        <taxon>Methanobacteriati</taxon>
        <taxon>Methanobacteriota</taxon>
        <taxon>Stenosarchaea group</taxon>
        <taxon>Halobacteria</taxon>
        <taxon>Halobacteriales</taxon>
        <taxon>Halobacteriaceae</taxon>
    </lineage>
</organism>
<dbReference type="FunFam" id="1.10.12.10:FF:000001">
    <property type="entry name" value="Probable enoyl-CoA hydratase, mitochondrial"/>
    <property type="match status" value="1"/>
</dbReference>
<evidence type="ECO:0000313" key="3">
    <source>
        <dbReference type="EMBL" id="GGM71082.1"/>
    </source>
</evidence>
<comment type="similarity">
    <text evidence="1">Belongs to the enoyl-CoA hydratase/isomerase family.</text>
</comment>
<dbReference type="Gene3D" id="3.90.226.10">
    <property type="entry name" value="2-enoyl-CoA Hydratase, Chain A, domain 1"/>
    <property type="match status" value="1"/>
</dbReference>
<accession>A0A830G2B4</accession>
<dbReference type="Proteomes" id="UP000614609">
    <property type="component" value="Unassembled WGS sequence"/>
</dbReference>
<keyword evidence="2" id="KW-0456">Lyase</keyword>